<sequence>MAVRDTLDNGNQPPVASAPKPMKPPAGSDGTVRKALPVD</sequence>
<gene>
    <name evidence="2" type="ordered locus">CAP2UW1_2393</name>
</gene>
<dbReference type="HOGENOM" id="CLU_3303040_0_0_4"/>
<reference evidence="2" key="1">
    <citation type="submission" date="2009-08" db="EMBL/GenBank/DDBJ databases">
        <authorList>
            <consortium name="US DOE Joint Genome Institute"/>
            <person name="Lucas S."/>
            <person name="Copeland A."/>
            <person name="Lapidus A."/>
            <person name="Glavina del Rio T."/>
            <person name="Dalin E."/>
            <person name="Tice H."/>
            <person name="Bruce D."/>
            <person name="Barry K."/>
            <person name="Pitluck S."/>
            <person name="Lowry S."/>
            <person name="Larimer F."/>
            <person name="Land M."/>
            <person name="Hauser L."/>
            <person name="Kyrpides N."/>
            <person name="Ivanova N."/>
            <person name="McMahon K.D."/>
            <person name="Hugenholtz P."/>
        </authorList>
    </citation>
    <scope>NUCLEOTIDE SEQUENCE</scope>
    <source>
        <strain evidence="2">UW-1</strain>
    </source>
</reference>
<name>C7RR01_ACCRE</name>
<accession>C7RR01</accession>
<evidence type="ECO:0000256" key="1">
    <source>
        <dbReference type="SAM" id="MobiDB-lite"/>
    </source>
</evidence>
<organism evidence="2">
    <name type="scientific">Accumulibacter regalis</name>
    <dbReference type="NCBI Taxonomy" id="522306"/>
    <lineage>
        <taxon>Bacteria</taxon>
        <taxon>Pseudomonadati</taxon>
        <taxon>Pseudomonadota</taxon>
        <taxon>Betaproteobacteria</taxon>
        <taxon>Candidatus Accumulibacter</taxon>
    </lineage>
</organism>
<dbReference type="KEGG" id="app:CAP2UW1_2393"/>
<protein>
    <submittedName>
        <fullName evidence="2">Uncharacterized protein</fullName>
    </submittedName>
</protein>
<dbReference type="EMBL" id="CP001715">
    <property type="protein sequence ID" value="ACV35682.1"/>
    <property type="molecule type" value="Genomic_DNA"/>
</dbReference>
<dbReference type="STRING" id="522306.CAP2UW1_2393"/>
<proteinExistence type="predicted"/>
<dbReference type="AlphaFoldDB" id="C7RR01"/>
<feature type="region of interest" description="Disordered" evidence="1">
    <location>
        <begin position="1"/>
        <end position="39"/>
    </location>
</feature>
<reference evidence="2" key="2">
    <citation type="submission" date="2009-09" db="EMBL/GenBank/DDBJ databases">
        <title>Complete sequence of chromosome of Candidatus Accumulibacter phosphatis clade IIA str. UW-1.</title>
        <authorList>
            <consortium name="US DOE Joint Genome Institute"/>
            <person name="Martin H.G."/>
            <person name="Ivanova N."/>
            <person name="Kunin V."/>
            <person name="Warnecke F."/>
            <person name="Barry K."/>
            <person name="He S."/>
            <person name="Salamov A."/>
            <person name="Szeto E."/>
            <person name="Dalin E."/>
            <person name="Pangilinan J.L."/>
            <person name="Lapidus A."/>
            <person name="Lowry S."/>
            <person name="Kyrpides N.C."/>
            <person name="McMahon K.D."/>
            <person name="Hugenholtz P."/>
        </authorList>
    </citation>
    <scope>NUCLEOTIDE SEQUENCE [LARGE SCALE GENOMIC DNA]</scope>
    <source>
        <strain evidence="2">UW-1</strain>
    </source>
</reference>
<evidence type="ECO:0000313" key="2">
    <source>
        <dbReference type="EMBL" id="ACV35682.1"/>
    </source>
</evidence>